<accession>A0A9P7DKB0</accession>
<sequence>MDSFDTILDISGLFDPDPLLSSDEDIIWVAMLKHVGLRLAKQGNLDYYANQRTPMRTPSRGKAQGSAVALFSQDKMRWTSMHNVRRPHKQHSPLTHSRRTIATVPLLLRSAAGDDKLICVSHGWDVSFSLARSSFHETMDHYPEVKRSFLDTRALSSPLDQESESESSQISGSDTPSPSIRTSARFPSATPPHEENGSSERSSGVEPESSKGWYEFDLSVILALVSPIGNWLTGGDHVKNFLLILLLIFYLHQIIEVPWSLYHLSRPRRRSPDFPPRQTSEQDPYHEVASSELRKLEFFYLFLTVLSPLIGVAILRIVIISVAGPETISWFSTSLFILATGIRPWKHAVERLHQRTQDLHTVVHYPPASSPDTHSQIEVLIARVAELETQLNKCNDTVQVLTEDLFDHVEGAVEGIEKSLRKQERKNDAVYSAQESRLATLEQNMQALLERKEISVHGSALSYNLASAFHTTLVEPLGLVFPEWARSSRRDKHPPSPRPSPKIGRSRTGTKLETIPEGATFAPKRAPYRFPYLRIPGLKFALRIGDLATLPVRRVVAYLLMGRIYAPNAPNSSL</sequence>
<keyword evidence="5" id="KW-1185">Reference proteome</keyword>
<feature type="coiled-coil region" evidence="1">
    <location>
        <begin position="377"/>
        <end position="404"/>
    </location>
</feature>
<feature type="transmembrane region" description="Helical" evidence="3">
    <location>
        <begin position="298"/>
        <end position="322"/>
    </location>
</feature>
<feature type="compositionally biased region" description="Low complexity" evidence="2">
    <location>
        <begin position="156"/>
        <end position="174"/>
    </location>
</feature>
<dbReference type="Proteomes" id="UP000719766">
    <property type="component" value="Unassembled WGS sequence"/>
</dbReference>
<keyword evidence="3" id="KW-1133">Transmembrane helix</keyword>
<dbReference type="EMBL" id="JABBWE010000017">
    <property type="protein sequence ID" value="KAG1796941.1"/>
    <property type="molecule type" value="Genomic_DNA"/>
</dbReference>
<evidence type="ECO:0000256" key="1">
    <source>
        <dbReference type="SAM" id="Coils"/>
    </source>
</evidence>
<reference evidence="4" key="1">
    <citation type="journal article" date="2020" name="New Phytol.">
        <title>Comparative genomics reveals dynamic genome evolution in host specialist ectomycorrhizal fungi.</title>
        <authorList>
            <person name="Lofgren L.A."/>
            <person name="Nguyen N.H."/>
            <person name="Vilgalys R."/>
            <person name="Ruytinx J."/>
            <person name="Liao H.L."/>
            <person name="Branco S."/>
            <person name="Kuo A."/>
            <person name="LaButti K."/>
            <person name="Lipzen A."/>
            <person name="Andreopoulos W."/>
            <person name="Pangilinan J."/>
            <person name="Riley R."/>
            <person name="Hundley H."/>
            <person name="Na H."/>
            <person name="Barry K."/>
            <person name="Grigoriev I.V."/>
            <person name="Stajich J.E."/>
            <person name="Kennedy P.G."/>
        </authorList>
    </citation>
    <scope>NUCLEOTIDE SEQUENCE</scope>
    <source>
        <strain evidence="4">S12</strain>
    </source>
</reference>
<dbReference type="AlphaFoldDB" id="A0A9P7DKB0"/>
<organism evidence="4 5">
    <name type="scientific">Suillus plorans</name>
    <dbReference type="NCBI Taxonomy" id="116603"/>
    <lineage>
        <taxon>Eukaryota</taxon>
        <taxon>Fungi</taxon>
        <taxon>Dikarya</taxon>
        <taxon>Basidiomycota</taxon>
        <taxon>Agaricomycotina</taxon>
        <taxon>Agaricomycetes</taxon>
        <taxon>Agaricomycetidae</taxon>
        <taxon>Boletales</taxon>
        <taxon>Suillineae</taxon>
        <taxon>Suillaceae</taxon>
        <taxon>Suillus</taxon>
    </lineage>
</organism>
<dbReference type="PANTHER" id="PTHR42032">
    <property type="entry name" value="YALI0E30679P"/>
    <property type="match status" value="1"/>
</dbReference>
<evidence type="ECO:0000256" key="3">
    <source>
        <dbReference type="SAM" id="Phobius"/>
    </source>
</evidence>
<feature type="region of interest" description="Disordered" evidence="2">
    <location>
        <begin position="267"/>
        <end position="286"/>
    </location>
</feature>
<evidence type="ECO:0000256" key="2">
    <source>
        <dbReference type="SAM" id="MobiDB-lite"/>
    </source>
</evidence>
<dbReference type="GeneID" id="64593711"/>
<comment type="caution">
    <text evidence="4">The sequence shown here is derived from an EMBL/GenBank/DDBJ whole genome shotgun (WGS) entry which is preliminary data.</text>
</comment>
<dbReference type="OrthoDB" id="10263751at2759"/>
<feature type="region of interest" description="Disordered" evidence="2">
    <location>
        <begin position="156"/>
        <end position="207"/>
    </location>
</feature>
<dbReference type="PANTHER" id="PTHR42032:SF1">
    <property type="entry name" value="YALI0E30679P"/>
    <property type="match status" value="1"/>
</dbReference>
<name>A0A9P7DKB0_9AGAM</name>
<dbReference type="RefSeq" id="XP_041162212.1">
    <property type="nucleotide sequence ID" value="XM_041299947.1"/>
</dbReference>
<feature type="region of interest" description="Disordered" evidence="2">
    <location>
        <begin position="487"/>
        <end position="513"/>
    </location>
</feature>
<keyword evidence="1" id="KW-0175">Coiled coil</keyword>
<protein>
    <submittedName>
        <fullName evidence="4">Uncharacterized protein</fullName>
    </submittedName>
</protein>
<feature type="transmembrane region" description="Helical" evidence="3">
    <location>
        <begin position="241"/>
        <end position="262"/>
    </location>
</feature>
<keyword evidence="3" id="KW-0812">Transmembrane</keyword>
<gene>
    <name evidence="4" type="ORF">HD556DRAFT_1306658</name>
</gene>
<evidence type="ECO:0000313" key="5">
    <source>
        <dbReference type="Proteomes" id="UP000719766"/>
    </source>
</evidence>
<proteinExistence type="predicted"/>
<keyword evidence="3" id="KW-0472">Membrane</keyword>
<evidence type="ECO:0000313" key="4">
    <source>
        <dbReference type="EMBL" id="KAG1796941.1"/>
    </source>
</evidence>